<dbReference type="InterPro" id="IPR008205">
    <property type="entry name" value="GGGP_HepGP_synthase"/>
</dbReference>
<dbReference type="NCBIfam" id="TIGR01768">
    <property type="entry name" value="GGGP-family"/>
    <property type="match status" value="1"/>
</dbReference>
<dbReference type="GO" id="GO:0008654">
    <property type="term" value="P:phospholipid biosynthetic process"/>
    <property type="evidence" value="ECO:0007669"/>
    <property type="project" value="UniProtKB-KW"/>
</dbReference>
<evidence type="ECO:0000313" key="12">
    <source>
        <dbReference type="Proteomes" id="UP000178606"/>
    </source>
</evidence>
<dbReference type="InterPro" id="IPR038597">
    <property type="entry name" value="GGGP/HepGP_synthase_sf"/>
</dbReference>
<dbReference type="EMBL" id="MFKF01000229">
    <property type="protein sequence ID" value="OGG49540.1"/>
    <property type="molecule type" value="Genomic_DNA"/>
</dbReference>
<evidence type="ECO:0000256" key="10">
    <source>
        <dbReference type="NCBIfam" id="TIGR01769"/>
    </source>
</evidence>
<keyword evidence="3" id="KW-0808">Transferase</keyword>
<dbReference type="InterPro" id="IPR010946">
    <property type="entry name" value="GGGP_synth"/>
</dbReference>
<dbReference type="InterPro" id="IPR050064">
    <property type="entry name" value="IGPS_HisA/HisF"/>
</dbReference>
<keyword evidence="5" id="KW-0460">Magnesium</keyword>
<keyword evidence="7" id="KW-0594">Phospholipid biosynthesis</keyword>
<dbReference type="Pfam" id="PF01884">
    <property type="entry name" value="PcrB"/>
    <property type="match status" value="1"/>
</dbReference>
<accession>A0A1F6CKM1</accession>
<reference evidence="11 12" key="1">
    <citation type="journal article" date="2016" name="Nat. Commun.">
        <title>Thousands of microbial genomes shed light on interconnected biogeochemical processes in an aquifer system.</title>
        <authorList>
            <person name="Anantharaman K."/>
            <person name="Brown C.T."/>
            <person name="Hug L.A."/>
            <person name="Sharon I."/>
            <person name="Castelle C.J."/>
            <person name="Probst A.J."/>
            <person name="Thomas B.C."/>
            <person name="Singh A."/>
            <person name="Wilkins M.J."/>
            <person name="Karaoz U."/>
            <person name="Brodie E.L."/>
            <person name="Williams K.H."/>
            <person name="Hubbard S.S."/>
            <person name="Banfield J.F."/>
        </authorList>
    </citation>
    <scope>NUCLEOTIDE SEQUENCE [LARGE SCALE GENOMIC DNA]</scope>
    <source>
        <strain evidence="12">RIFCSPLOWO2_12_FULL_64_10</strain>
    </source>
</reference>
<dbReference type="AlphaFoldDB" id="A0A1F6CKM1"/>
<dbReference type="Proteomes" id="UP000178606">
    <property type="component" value="Unassembled WGS sequence"/>
</dbReference>
<comment type="catalytic activity">
    <reaction evidence="9">
        <text>sn-glycerol 1-phosphate + (2E,6E,10E)-geranylgeranyl diphosphate = sn-3-O-(geranylgeranyl)glycerol 1-phosphate + diphosphate</text>
        <dbReference type="Rhea" id="RHEA:23404"/>
        <dbReference type="ChEBI" id="CHEBI:33019"/>
        <dbReference type="ChEBI" id="CHEBI:57677"/>
        <dbReference type="ChEBI" id="CHEBI:57685"/>
        <dbReference type="ChEBI" id="CHEBI:58756"/>
        <dbReference type="EC" id="2.5.1.41"/>
    </reaction>
</comment>
<evidence type="ECO:0000256" key="3">
    <source>
        <dbReference type="ARBA" id="ARBA00022679"/>
    </source>
</evidence>
<dbReference type="PANTHER" id="PTHR21235:SF22">
    <property type="entry name" value="GERANYLGERANYLGLYCERYL PHOSPHATE SYNTHASE"/>
    <property type="match status" value="1"/>
</dbReference>
<dbReference type="Gene3D" id="3.20.20.390">
    <property type="entry name" value="FMN-linked oxidoreductases"/>
    <property type="match status" value="1"/>
</dbReference>
<dbReference type="HAMAP" id="MF_00112">
    <property type="entry name" value="GGGP_HepGP_synthase"/>
    <property type="match status" value="1"/>
</dbReference>
<evidence type="ECO:0000256" key="9">
    <source>
        <dbReference type="ARBA" id="ARBA00047288"/>
    </source>
</evidence>
<evidence type="ECO:0000256" key="2">
    <source>
        <dbReference type="ARBA" id="ARBA00022516"/>
    </source>
</evidence>
<evidence type="ECO:0000256" key="6">
    <source>
        <dbReference type="ARBA" id="ARBA00023098"/>
    </source>
</evidence>
<dbReference type="SUPFAM" id="SSF51395">
    <property type="entry name" value="FMN-linked oxidoreductases"/>
    <property type="match status" value="1"/>
</dbReference>
<organism evidence="11 12">
    <name type="scientific">Handelsmanbacteria sp. (strain RIFCSPLOWO2_12_FULL_64_10)</name>
    <dbReference type="NCBI Taxonomy" id="1817868"/>
    <lineage>
        <taxon>Bacteria</taxon>
        <taxon>Candidatus Handelsmaniibacteriota</taxon>
    </lineage>
</organism>
<dbReference type="NCBIfam" id="TIGR01769">
    <property type="entry name" value="GGGP"/>
    <property type="match status" value="1"/>
</dbReference>
<gene>
    <name evidence="11" type="ORF">A3F84_29040</name>
</gene>
<keyword evidence="4" id="KW-0479">Metal-binding</keyword>
<evidence type="ECO:0000256" key="4">
    <source>
        <dbReference type="ARBA" id="ARBA00022723"/>
    </source>
</evidence>
<evidence type="ECO:0000256" key="1">
    <source>
        <dbReference type="ARBA" id="ARBA00012676"/>
    </source>
</evidence>
<evidence type="ECO:0000313" key="11">
    <source>
        <dbReference type="EMBL" id="OGG49540.1"/>
    </source>
</evidence>
<dbReference type="GO" id="GO:0005737">
    <property type="term" value="C:cytoplasm"/>
    <property type="evidence" value="ECO:0007669"/>
    <property type="project" value="InterPro"/>
</dbReference>
<proteinExistence type="inferred from homology"/>
<evidence type="ECO:0000256" key="7">
    <source>
        <dbReference type="ARBA" id="ARBA00023209"/>
    </source>
</evidence>
<dbReference type="EC" id="2.5.1.41" evidence="1 10"/>
<dbReference type="NCBIfam" id="NF003198">
    <property type="entry name" value="PRK04169.1-2"/>
    <property type="match status" value="1"/>
</dbReference>
<dbReference type="GO" id="GO:0000107">
    <property type="term" value="F:imidazoleglycerol-phosphate synthase activity"/>
    <property type="evidence" value="ECO:0007669"/>
    <property type="project" value="TreeGrafter"/>
</dbReference>
<keyword evidence="8" id="KW-1208">Phospholipid metabolism</keyword>
<sequence length="249" mass="26370">MGKTFDYLLSVRERRGAAYLALLDPDRLSRPDLIRRAEACAANGVDALLFGTSLLLSSDFDGAVREIKRAVDLPVIIHPGDINQVAPHADALLFLSMISGRNPELLIGQQVKAAPLLRACGLEPISTGLILVESGKVTSAEYISNTKPLPRDKPDIAMAHALAAQYLGMHCVYLEGGSGAAMSVPEEIIRAVSSYITLPVIVGGGIRTPEAAAEKVQAGASLVVIGNAIEQMRNASLIRELADAIHTKG</sequence>
<keyword evidence="6" id="KW-0443">Lipid metabolism</keyword>
<evidence type="ECO:0000256" key="8">
    <source>
        <dbReference type="ARBA" id="ARBA00023264"/>
    </source>
</evidence>
<evidence type="ECO:0000256" key="5">
    <source>
        <dbReference type="ARBA" id="ARBA00022842"/>
    </source>
</evidence>
<dbReference type="GO" id="GO:0006650">
    <property type="term" value="P:glycerophospholipid metabolic process"/>
    <property type="evidence" value="ECO:0007669"/>
    <property type="project" value="InterPro"/>
</dbReference>
<comment type="caution">
    <text evidence="11">The sequence shown here is derived from an EMBL/GenBank/DDBJ whole genome shotgun (WGS) entry which is preliminary data.</text>
</comment>
<name>A0A1F6CKM1_HANXR</name>
<protein>
    <recommendedName>
        <fullName evidence="1 10">Phosphoglycerol geranylgeranyltransferase</fullName>
        <ecNumber evidence="1 10">2.5.1.41</ecNumber>
    </recommendedName>
</protein>
<dbReference type="GO" id="GO:0000287">
    <property type="term" value="F:magnesium ion binding"/>
    <property type="evidence" value="ECO:0007669"/>
    <property type="project" value="InterPro"/>
</dbReference>
<keyword evidence="2" id="KW-0444">Lipid biosynthesis</keyword>
<dbReference type="PANTHER" id="PTHR21235">
    <property type="entry name" value="IMIDAZOLE GLYCEROL PHOSPHATE SYNTHASE SUBUNIT HISF/H IGP SYNTHASE SUBUNIT HISF/H"/>
    <property type="match status" value="1"/>
</dbReference>
<dbReference type="GO" id="GO:0047294">
    <property type="term" value="F:phosphoglycerol geranylgeranyltransferase activity"/>
    <property type="evidence" value="ECO:0007669"/>
    <property type="project" value="UniProtKB-UniRule"/>
</dbReference>